<keyword evidence="1" id="KW-0472">Membrane</keyword>
<reference evidence="2" key="2">
    <citation type="submission" date="2020-05" db="UniProtKB">
        <authorList>
            <consortium name="EnsemblMetazoa"/>
        </authorList>
    </citation>
    <scope>IDENTIFICATION</scope>
    <source>
        <strain evidence="2">FAR1</strain>
    </source>
</reference>
<evidence type="ECO:0000313" key="3">
    <source>
        <dbReference type="Proteomes" id="UP000075886"/>
    </source>
</evidence>
<keyword evidence="1" id="KW-1133">Transmembrane helix</keyword>
<dbReference type="AlphaFoldDB" id="A0A182Q815"/>
<sequence length="142" mass="15050">MRRLQGRVEYRALVVGATVHSHERELSSRRAPDMLAVAVAVGIAGAALFTRAVANCFDPASKNFNDEDVLDVGEDRMSPISSFGKTEVADAAASASASRCPVVDDVLLLSSVFTMALARCILLPAPAVVRMCVWGNNPTADC</sequence>
<evidence type="ECO:0000256" key="1">
    <source>
        <dbReference type="SAM" id="Phobius"/>
    </source>
</evidence>
<dbReference type="VEuPathDB" id="VectorBase:AFAF004894"/>
<dbReference type="Proteomes" id="UP000075886">
    <property type="component" value="Unassembled WGS sequence"/>
</dbReference>
<dbReference type="EMBL" id="AXCN02001908">
    <property type="status" value="NOT_ANNOTATED_CDS"/>
    <property type="molecule type" value="Genomic_DNA"/>
</dbReference>
<protein>
    <submittedName>
        <fullName evidence="2">Uncharacterized protein</fullName>
    </submittedName>
</protein>
<reference evidence="3" key="1">
    <citation type="submission" date="2014-01" db="EMBL/GenBank/DDBJ databases">
        <title>The Genome Sequence of Anopheles farauti FAR1 (V2).</title>
        <authorList>
            <consortium name="The Broad Institute Genomics Platform"/>
            <person name="Neafsey D.E."/>
            <person name="Besansky N."/>
            <person name="Howell P."/>
            <person name="Walton C."/>
            <person name="Young S.K."/>
            <person name="Zeng Q."/>
            <person name="Gargeya S."/>
            <person name="Fitzgerald M."/>
            <person name="Haas B."/>
            <person name="Abouelleil A."/>
            <person name="Allen A.W."/>
            <person name="Alvarado L."/>
            <person name="Arachchi H.M."/>
            <person name="Berlin A.M."/>
            <person name="Chapman S.B."/>
            <person name="Gainer-Dewar J."/>
            <person name="Goldberg J."/>
            <person name="Griggs A."/>
            <person name="Gujja S."/>
            <person name="Hansen M."/>
            <person name="Howarth C."/>
            <person name="Imamovic A."/>
            <person name="Ireland A."/>
            <person name="Larimer J."/>
            <person name="McCowan C."/>
            <person name="Murphy C."/>
            <person name="Pearson M."/>
            <person name="Poon T.W."/>
            <person name="Priest M."/>
            <person name="Roberts A."/>
            <person name="Saif S."/>
            <person name="Shea T."/>
            <person name="Sisk P."/>
            <person name="Sykes S."/>
            <person name="Wortman J."/>
            <person name="Nusbaum C."/>
            <person name="Birren B."/>
        </authorList>
    </citation>
    <scope>NUCLEOTIDE SEQUENCE [LARGE SCALE GENOMIC DNA]</scope>
    <source>
        <strain evidence="3">FAR1</strain>
    </source>
</reference>
<organism evidence="2 3">
    <name type="scientific">Anopheles farauti</name>
    <dbReference type="NCBI Taxonomy" id="69004"/>
    <lineage>
        <taxon>Eukaryota</taxon>
        <taxon>Metazoa</taxon>
        <taxon>Ecdysozoa</taxon>
        <taxon>Arthropoda</taxon>
        <taxon>Hexapoda</taxon>
        <taxon>Insecta</taxon>
        <taxon>Pterygota</taxon>
        <taxon>Neoptera</taxon>
        <taxon>Endopterygota</taxon>
        <taxon>Diptera</taxon>
        <taxon>Nematocera</taxon>
        <taxon>Culicoidea</taxon>
        <taxon>Culicidae</taxon>
        <taxon>Anophelinae</taxon>
        <taxon>Anopheles</taxon>
    </lineage>
</organism>
<evidence type="ECO:0000313" key="2">
    <source>
        <dbReference type="EnsemblMetazoa" id="AFAF004894-PA"/>
    </source>
</evidence>
<keyword evidence="1" id="KW-0812">Transmembrane</keyword>
<keyword evidence="3" id="KW-1185">Reference proteome</keyword>
<accession>A0A182Q815</accession>
<name>A0A182Q815_9DIPT</name>
<feature type="transmembrane region" description="Helical" evidence="1">
    <location>
        <begin position="34"/>
        <end position="54"/>
    </location>
</feature>
<dbReference type="EMBL" id="AXCN02001907">
    <property type="status" value="NOT_ANNOTATED_CDS"/>
    <property type="molecule type" value="Genomic_DNA"/>
</dbReference>
<proteinExistence type="predicted"/>
<dbReference type="EnsemblMetazoa" id="AFAF004894-RA">
    <property type="protein sequence ID" value="AFAF004894-PA"/>
    <property type="gene ID" value="AFAF004894"/>
</dbReference>